<dbReference type="Pfam" id="PF01987">
    <property type="entry name" value="AIM24"/>
    <property type="match status" value="1"/>
</dbReference>
<evidence type="ECO:0000313" key="1">
    <source>
        <dbReference type="EMBL" id="MFC0081896.1"/>
    </source>
</evidence>
<dbReference type="Gene3D" id="3.60.160.10">
    <property type="entry name" value="Mitochondrial biogenesis AIM24"/>
    <property type="match status" value="1"/>
</dbReference>
<organism evidence="1 2">
    <name type="scientific">Aciditerrimonas ferrireducens</name>
    <dbReference type="NCBI Taxonomy" id="667306"/>
    <lineage>
        <taxon>Bacteria</taxon>
        <taxon>Bacillati</taxon>
        <taxon>Actinomycetota</taxon>
        <taxon>Acidimicrobiia</taxon>
        <taxon>Acidimicrobiales</taxon>
        <taxon>Acidimicrobiaceae</taxon>
        <taxon>Aciditerrimonas</taxon>
    </lineage>
</organism>
<keyword evidence="2" id="KW-1185">Reference proteome</keyword>
<gene>
    <name evidence="1" type="ORF">ACFFRE_07015</name>
</gene>
<reference evidence="1 2" key="1">
    <citation type="submission" date="2024-09" db="EMBL/GenBank/DDBJ databases">
        <authorList>
            <person name="Sun Q."/>
            <person name="Mori K."/>
        </authorList>
    </citation>
    <scope>NUCLEOTIDE SEQUENCE [LARGE SCALE GENOMIC DNA]</scope>
    <source>
        <strain evidence="1 2">JCM 15389</strain>
    </source>
</reference>
<dbReference type="PANTHER" id="PTHR43657:SF1">
    <property type="entry name" value="ALTERED INHERITANCE OF MITOCHONDRIA PROTEIN 24, MITOCHONDRIAL"/>
    <property type="match status" value="1"/>
</dbReference>
<name>A0ABV6C4Z4_9ACTN</name>
<dbReference type="Proteomes" id="UP001589788">
    <property type="component" value="Unassembled WGS sequence"/>
</dbReference>
<comment type="caution">
    <text evidence="1">The sequence shown here is derived from an EMBL/GenBank/DDBJ whole genome shotgun (WGS) entry which is preliminary data.</text>
</comment>
<accession>A0ABV6C4Z4</accession>
<dbReference type="InterPro" id="IPR016031">
    <property type="entry name" value="Trp_RNA-bd_attenuator-like_dom"/>
</dbReference>
<dbReference type="PANTHER" id="PTHR43657">
    <property type="entry name" value="TRYPTOPHAN RNA-BINDING ATTENUATOR PROTEIN-LIKE PROTEIN"/>
    <property type="match status" value="1"/>
</dbReference>
<dbReference type="SUPFAM" id="SSF51219">
    <property type="entry name" value="TRAP-like"/>
    <property type="match status" value="1"/>
</dbReference>
<dbReference type="EMBL" id="JBHLYQ010000055">
    <property type="protein sequence ID" value="MFC0081896.1"/>
    <property type="molecule type" value="Genomic_DNA"/>
</dbReference>
<dbReference type="InterPro" id="IPR002838">
    <property type="entry name" value="AIM24"/>
</dbReference>
<proteinExistence type="predicted"/>
<dbReference type="InterPro" id="IPR036983">
    <property type="entry name" value="AIM24_sf"/>
</dbReference>
<dbReference type="RefSeq" id="WP_377789219.1">
    <property type="nucleotide sequence ID" value="NZ_JBHLYQ010000055.1"/>
</dbReference>
<evidence type="ECO:0000313" key="2">
    <source>
        <dbReference type="Proteomes" id="UP001589788"/>
    </source>
</evidence>
<sequence>MQAEVKGGTMPVLEVLLEPGESLISDRGELSWMSANMRMTQTTTSGGTAGQGGGLMAGLKRVVGGGSLLLTRFEPAEGTGLVAFAAKLPGHIVPLTVGPQQAYLVHRHGWLCGTPGIVPTMAFQQSLGGMVFGGEGFVLQRLEGEGTAWIELSGELTTYQLAPGQQLVVHPGHVGAFSETVQFQVSRVPGIVNRWAGGDGHWVVVLTGPGQVWLQSMPLPILAAALRPYLGDGTSDAVAGGAVGGMLGSILGR</sequence>
<protein>
    <submittedName>
        <fullName evidence="1">AIM24 family protein</fullName>
    </submittedName>
</protein>